<protein>
    <submittedName>
        <fullName evidence="2">Prepilin-type N-terminal cleavage/methylation domain-containing protein</fullName>
    </submittedName>
</protein>
<dbReference type="EMBL" id="FUYE01000007">
    <property type="protein sequence ID" value="SKA96370.1"/>
    <property type="molecule type" value="Genomic_DNA"/>
</dbReference>
<keyword evidence="3" id="KW-1185">Reference proteome</keyword>
<organism evidence="2 3">
    <name type="scientific">Prosthecobacter debontii</name>
    <dbReference type="NCBI Taxonomy" id="48467"/>
    <lineage>
        <taxon>Bacteria</taxon>
        <taxon>Pseudomonadati</taxon>
        <taxon>Verrucomicrobiota</taxon>
        <taxon>Verrucomicrobiia</taxon>
        <taxon>Verrucomicrobiales</taxon>
        <taxon>Verrucomicrobiaceae</taxon>
        <taxon>Prosthecobacter</taxon>
    </lineage>
</organism>
<name>A0A1T4Y3Q0_9BACT</name>
<dbReference type="InterPro" id="IPR045584">
    <property type="entry name" value="Pilin-like"/>
</dbReference>
<dbReference type="Proteomes" id="UP000190774">
    <property type="component" value="Unassembled WGS sequence"/>
</dbReference>
<keyword evidence="1" id="KW-1133">Transmembrane helix</keyword>
<proteinExistence type="predicted"/>
<dbReference type="OrthoDB" id="192705at2"/>
<dbReference type="Gene3D" id="3.30.700.10">
    <property type="entry name" value="Glycoprotein, Type 4 Pilin"/>
    <property type="match status" value="1"/>
</dbReference>
<evidence type="ECO:0000256" key="1">
    <source>
        <dbReference type="SAM" id="Phobius"/>
    </source>
</evidence>
<keyword evidence="1" id="KW-0812">Transmembrane</keyword>
<dbReference type="InterPro" id="IPR012902">
    <property type="entry name" value="N_methyl_site"/>
</dbReference>
<dbReference type="Pfam" id="PF07963">
    <property type="entry name" value="N_methyl"/>
    <property type="match status" value="1"/>
</dbReference>
<dbReference type="AlphaFoldDB" id="A0A1T4Y3Q0"/>
<dbReference type="STRING" id="48467.SAMN02745166_02379"/>
<sequence length="144" mass="15204">MNTAKLPLISPHTGFSLLEMLMTVAILGIMTSLALTWFGGNGSDVRQARDQRNAQSICSLCQVVNAAGYELVEDSSTGLDIARKLGDGITIEKGLMKGQVFQLPGLGQEELEGAARYISIQGGQVRYDVGGKAENGATSQNGQS</sequence>
<dbReference type="PROSITE" id="PS00409">
    <property type="entry name" value="PROKAR_NTER_METHYL"/>
    <property type="match status" value="1"/>
</dbReference>
<feature type="transmembrane region" description="Helical" evidence="1">
    <location>
        <begin position="20"/>
        <end position="39"/>
    </location>
</feature>
<evidence type="ECO:0000313" key="2">
    <source>
        <dbReference type="EMBL" id="SKA96370.1"/>
    </source>
</evidence>
<keyword evidence="1" id="KW-0472">Membrane</keyword>
<gene>
    <name evidence="2" type="ORF">SAMN02745166_02379</name>
</gene>
<dbReference type="SUPFAM" id="SSF54523">
    <property type="entry name" value="Pili subunits"/>
    <property type="match status" value="1"/>
</dbReference>
<reference evidence="3" key="1">
    <citation type="submission" date="2017-02" db="EMBL/GenBank/DDBJ databases">
        <authorList>
            <person name="Varghese N."/>
            <person name="Submissions S."/>
        </authorList>
    </citation>
    <scope>NUCLEOTIDE SEQUENCE [LARGE SCALE GENOMIC DNA]</scope>
    <source>
        <strain evidence="3">ATCC 700200</strain>
    </source>
</reference>
<dbReference type="NCBIfam" id="TIGR02532">
    <property type="entry name" value="IV_pilin_GFxxxE"/>
    <property type="match status" value="1"/>
</dbReference>
<evidence type="ECO:0000313" key="3">
    <source>
        <dbReference type="Proteomes" id="UP000190774"/>
    </source>
</evidence>
<accession>A0A1T4Y3Q0</accession>
<dbReference type="RefSeq" id="WP_078813581.1">
    <property type="nucleotide sequence ID" value="NZ_FUYE01000007.1"/>
</dbReference>